<comment type="caution">
    <text evidence="1">The sequence shown here is derived from an EMBL/GenBank/DDBJ whole genome shotgun (WGS) entry which is preliminary data.</text>
</comment>
<dbReference type="EMBL" id="MRCE01000003">
    <property type="protein sequence ID" value="OKH40225.1"/>
    <property type="molecule type" value="Genomic_DNA"/>
</dbReference>
<protein>
    <recommendedName>
        <fullName evidence="3">DUF3606 domain-containing protein</fullName>
    </recommendedName>
</protein>
<evidence type="ECO:0000313" key="1">
    <source>
        <dbReference type="EMBL" id="OKH40225.1"/>
    </source>
</evidence>
<sequence length="62" mass="7403">MPDNLKRPRPEDRIKININQEYEVGFWMQYLGISDKDLLERAVRAVGPLVTDVRKWLRKNGY</sequence>
<accession>A0A1U7IS56</accession>
<organism evidence="1 2">
    <name type="scientific">[Phormidium ambiguum] IAM M-71</name>
    <dbReference type="NCBI Taxonomy" id="454136"/>
    <lineage>
        <taxon>Bacteria</taxon>
        <taxon>Bacillati</taxon>
        <taxon>Cyanobacteriota</taxon>
        <taxon>Cyanophyceae</taxon>
        <taxon>Oscillatoriophycideae</taxon>
        <taxon>Aerosakkonematales</taxon>
        <taxon>Aerosakkonemataceae</taxon>
        <taxon>Floridanema</taxon>
    </lineage>
</organism>
<dbReference type="RefSeq" id="WP_073592057.1">
    <property type="nucleotide sequence ID" value="NZ_MRCE01000003.1"/>
</dbReference>
<dbReference type="STRING" id="454136.NIES2119_03330"/>
<dbReference type="Proteomes" id="UP000185860">
    <property type="component" value="Unassembled WGS sequence"/>
</dbReference>
<reference evidence="1 2" key="1">
    <citation type="submission" date="2016-11" db="EMBL/GenBank/DDBJ databases">
        <title>Draft Genome Sequences of Nine Cyanobacterial Strains from Diverse Habitats.</title>
        <authorList>
            <person name="Zhu T."/>
            <person name="Hou S."/>
            <person name="Lu X."/>
            <person name="Hess W.R."/>
        </authorList>
    </citation>
    <scope>NUCLEOTIDE SEQUENCE [LARGE SCALE GENOMIC DNA]</scope>
    <source>
        <strain evidence="1 2">IAM M-71</strain>
    </source>
</reference>
<dbReference type="OrthoDB" id="7030114at2"/>
<proteinExistence type="predicted"/>
<evidence type="ECO:0008006" key="3">
    <source>
        <dbReference type="Google" id="ProtNLM"/>
    </source>
</evidence>
<gene>
    <name evidence="1" type="ORF">NIES2119_03330</name>
</gene>
<name>A0A1U7IS56_9CYAN</name>
<dbReference type="Pfam" id="PF12244">
    <property type="entry name" value="DUF3606"/>
    <property type="match status" value="1"/>
</dbReference>
<dbReference type="AlphaFoldDB" id="A0A1U7IS56"/>
<evidence type="ECO:0000313" key="2">
    <source>
        <dbReference type="Proteomes" id="UP000185860"/>
    </source>
</evidence>
<dbReference type="InterPro" id="IPR022037">
    <property type="entry name" value="DUF3606"/>
</dbReference>